<gene>
    <name evidence="3" type="ORF">GORHZ_193_00340</name>
</gene>
<accession>K6WL47</accession>
<keyword evidence="4" id="KW-1185">Reference proteome</keyword>
<evidence type="ECO:0000256" key="1">
    <source>
        <dbReference type="SAM" id="MobiDB-lite"/>
    </source>
</evidence>
<name>K6WL47_9ACTN</name>
<keyword evidence="2" id="KW-0812">Transmembrane</keyword>
<dbReference type="AlphaFoldDB" id="K6WL47"/>
<keyword evidence="2" id="KW-0472">Membrane</keyword>
<organism evidence="3 4">
    <name type="scientific">Gordonia rhizosphera NBRC 16068</name>
    <dbReference type="NCBI Taxonomy" id="1108045"/>
    <lineage>
        <taxon>Bacteria</taxon>
        <taxon>Bacillati</taxon>
        <taxon>Actinomycetota</taxon>
        <taxon>Actinomycetes</taxon>
        <taxon>Mycobacteriales</taxon>
        <taxon>Gordoniaceae</taxon>
        <taxon>Gordonia</taxon>
    </lineage>
</organism>
<dbReference type="Proteomes" id="UP000008363">
    <property type="component" value="Unassembled WGS sequence"/>
</dbReference>
<feature type="transmembrane region" description="Helical" evidence="2">
    <location>
        <begin position="29"/>
        <end position="52"/>
    </location>
</feature>
<dbReference type="InterPro" id="IPR021373">
    <property type="entry name" value="DUF2993"/>
</dbReference>
<dbReference type="eggNOG" id="ENOG5030HSU">
    <property type="taxonomic scope" value="Bacteria"/>
</dbReference>
<dbReference type="STRING" id="1108045.GORHZ_193_00340"/>
<dbReference type="RefSeq" id="WP_006337562.1">
    <property type="nucleotide sequence ID" value="NZ_BAHC01000193.1"/>
</dbReference>
<evidence type="ECO:0000313" key="3">
    <source>
        <dbReference type="EMBL" id="GAB92842.1"/>
    </source>
</evidence>
<proteinExistence type="predicted"/>
<dbReference type="EMBL" id="BAHC01000193">
    <property type="protein sequence ID" value="GAB92842.1"/>
    <property type="molecule type" value="Genomic_DNA"/>
</dbReference>
<sequence>MSRFAVNQAPGEGRQRTFGAAGRPRIGRLILGLGILSVIVVTVVSLLTDTLLAMRTEHGLSRALLTSPRLVYDPEVTLGGFPFVTHARGGDFTGGVITARGVPVTCPPPDHCHAELGATLGPFTVDDGFDIEPTDDVATSSLDVYTRLDSVNLGRMLGIIDLTVNTPAPTGKAGAGGPGDGLLRRTSGVLFTGTVALPPIDTATRFPPSASAYPGPTMKVSVTVDLSVVDGRLHITATDFYRGPKEHVDADVPADLRGYVLSHFTATLPPLPLPWDVPPTTAHSEGSDVLLAGSSGPTTVRPVDF</sequence>
<comment type="caution">
    <text evidence="3">The sequence shown here is derived from an EMBL/GenBank/DDBJ whole genome shotgun (WGS) entry which is preliminary data.</text>
</comment>
<dbReference type="Pfam" id="PF11209">
    <property type="entry name" value="LmeA"/>
    <property type="match status" value="1"/>
</dbReference>
<evidence type="ECO:0008006" key="5">
    <source>
        <dbReference type="Google" id="ProtNLM"/>
    </source>
</evidence>
<keyword evidence="2" id="KW-1133">Transmembrane helix</keyword>
<reference evidence="3 4" key="1">
    <citation type="submission" date="2012-08" db="EMBL/GenBank/DDBJ databases">
        <title>Whole genome shotgun sequence of Gordonia rhizosphera NBRC 16068.</title>
        <authorList>
            <person name="Takarada H."/>
            <person name="Isaki S."/>
            <person name="Hosoyama A."/>
            <person name="Tsuchikane K."/>
            <person name="Katsumata H."/>
            <person name="Baba S."/>
            <person name="Ohji S."/>
            <person name="Yamazaki S."/>
            <person name="Fujita N."/>
        </authorList>
    </citation>
    <scope>NUCLEOTIDE SEQUENCE [LARGE SCALE GENOMIC DNA]</scope>
    <source>
        <strain evidence="3 4">NBRC 16068</strain>
    </source>
</reference>
<evidence type="ECO:0000313" key="4">
    <source>
        <dbReference type="Proteomes" id="UP000008363"/>
    </source>
</evidence>
<evidence type="ECO:0000256" key="2">
    <source>
        <dbReference type="SAM" id="Phobius"/>
    </source>
</evidence>
<feature type="region of interest" description="Disordered" evidence="1">
    <location>
        <begin position="282"/>
        <end position="305"/>
    </location>
</feature>
<dbReference type="OrthoDB" id="3215846at2"/>
<protein>
    <recommendedName>
        <fullName evidence="5">DUF2993 domain-containing protein</fullName>
    </recommendedName>
</protein>